<dbReference type="Proteomes" id="UP000075609">
    <property type="component" value="Unassembled WGS sequence"/>
</dbReference>
<evidence type="ECO:0000256" key="8">
    <source>
        <dbReference type="SAM" id="MobiDB-lite"/>
    </source>
</evidence>
<feature type="region of interest" description="Disordered" evidence="8">
    <location>
        <begin position="900"/>
        <end position="933"/>
    </location>
</feature>
<dbReference type="PANTHER" id="PTHR32089">
    <property type="entry name" value="METHYL-ACCEPTING CHEMOTAXIS PROTEIN MCPB"/>
    <property type="match status" value="1"/>
</dbReference>
<dbReference type="InterPro" id="IPR004089">
    <property type="entry name" value="MCPsignal_dom"/>
</dbReference>
<feature type="domain" description="Methyl-accepting transducer" evidence="10">
    <location>
        <begin position="661"/>
        <end position="897"/>
    </location>
</feature>
<comment type="caution">
    <text evidence="11">The sequence shown here is derived from an EMBL/GenBank/DDBJ whole genome shotgun (WGS) entry which is preliminary data.</text>
</comment>
<dbReference type="RefSeq" id="WP_065861144.1">
    <property type="nucleotide sequence ID" value="NZ_CAXYEW010000049.1"/>
</dbReference>
<evidence type="ECO:0000256" key="1">
    <source>
        <dbReference type="ARBA" id="ARBA00004141"/>
    </source>
</evidence>
<evidence type="ECO:0000259" key="10">
    <source>
        <dbReference type="PROSITE" id="PS50111"/>
    </source>
</evidence>
<dbReference type="CDD" id="cd11386">
    <property type="entry name" value="MCP_signal"/>
    <property type="match status" value="1"/>
</dbReference>
<comment type="subcellular location">
    <subcellularLocation>
        <location evidence="1">Membrane</location>
        <topology evidence="1">Multi-pass membrane protein</topology>
    </subcellularLocation>
</comment>
<evidence type="ECO:0000256" key="9">
    <source>
        <dbReference type="SAM" id="Phobius"/>
    </source>
</evidence>
<reference evidence="11 12" key="1">
    <citation type="submission" date="2015-12" db="EMBL/GenBank/DDBJ databases">
        <authorList>
            <person name="Tarr C.L."/>
            <person name="Gladney L.M."/>
        </authorList>
    </citation>
    <scope>NUCLEOTIDE SEQUENCE [LARGE SCALE GENOMIC DNA]</scope>
    <source>
        <strain evidence="11 12">1048-83</strain>
    </source>
</reference>
<evidence type="ECO:0000313" key="11">
    <source>
        <dbReference type="EMBL" id="KYN82481.1"/>
    </source>
</evidence>
<evidence type="ECO:0000256" key="5">
    <source>
        <dbReference type="ARBA" id="ARBA00023224"/>
    </source>
</evidence>
<dbReference type="SUPFAM" id="SSF58104">
    <property type="entry name" value="Methyl-accepting chemotaxis protein (MCP) signaling domain"/>
    <property type="match status" value="1"/>
</dbReference>
<evidence type="ECO:0000256" key="6">
    <source>
        <dbReference type="PROSITE-ProRule" id="PRU00284"/>
    </source>
</evidence>
<dbReference type="Gene3D" id="1.10.287.950">
    <property type="entry name" value="Methyl-accepting chemotaxis protein"/>
    <property type="match status" value="1"/>
</dbReference>
<name>A0ABR5VXY2_9VIBR</name>
<feature type="compositionally biased region" description="Polar residues" evidence="8">
    <location>
        <begin position="908"/>
        <end position="923"/>
    </location>
</feature>
<evidence type="ECO:0000313" key="12">
    <source>
        <dbReference type="Proteomes" id="UP000075609"/>
    </source>
</evidence>
<feature type="transmembrane region" description="Helical" evidence="9">
    <location>
        <begin position="583"/>
        <end position="604"/>
    </location>
</feature>
<dbReference type="Pfam" id="PF00015">
    <property type="entry name" value="MCPsignal"/>
    <property type="match status" value="1"/>
</dbReference>
<sequence length="933" mass="102664">MNSTLNKLPLSTLLVGSLLLVGILPVIISSISSLSTAQHAMRNKAFNNLESVRSVKQEQLTEFLDDRRSDMSVLSEMVNSFYDQSAYNLDKDVRDKAGRIQALVSQLETELSLFSQSYDTKEAIKAFSQSFQPNEAVKDNARWRINDSIFGAHVETYRTSFDWHDALLLNVDGDIIYSAAKLKDLGSNVSDSTIASSGLNEAFTKAQKQGSGNKAFWGDVSYYPPADEFSAFLVEAVTDSNRQGKLLGYVALRLPVERVDQNLVSSDNEASVNEYTFLVGPDKKLRSNAPFLTMVESHKNSESLNIHSVESAQDGSEGMAIARNYNNQLVMTQWKTVRISEDLSWILVGERTIERALVPVDKEGVTFYERYANLYGYYDVLLVEPQGEIFHTVEKEQDLNTNVFSGPYSNSNLASLIKRVSESKRIGIADFARYSPSGDAPSSFLATPIYDQNGAIKLYVALQLSLEAINNIMHLDDGMGETSETYLVGEDFRMRSDSMRSVSSHSVNASFAGTVEQNGMNTEAVKAALGGHAETREVLGYRGEKTLSSFNSIHVDGFNWAIVTEIESNEAFADIAKMQLNTWVTLGISIIFISFVAIYLSGIIKRPLGGEPLEMMELANQVAQGKLTNTFSNNTQEGTIYSSLREMSLNLRALIKHIVESSQLLTTSAQDSSNVAVRTTQAIKQQHQNIELVATAVNQMNVSFQEVATSSASASQSSRNAKEKSIEGIELLNEGNQQIEQLVVDMRDLAKEMEQLKVSSANIDQVITVIHSISEQTNLLALNAAIEAARAGEQGRGFAVVADEVRVLAQKAQDSATDIQTMVMTLQQAANKSISGMEKNVLQVEEVSQRSLNTSKTFEQINDAVTQIDEMMDQIATATEEQSQVTGDIAKRIEEISESSIETAASTNQLMQTSSSVAQSAEELSNHSKKFQV</sequence>
<organism evidence="11 12">
    <name type="scientific">Vibrio cidicii</name>
    <dbReference type="NCBI Taxonomy" id="1763883"/>
    <lineage>
        <taxon>Bacteria</taxon>
        <taxon>Pseudomonadati</taxon>
        <taxon>Pseudomonadota</taxon>
        <taxon>Gammaproteobacteria</taxon>
        <taxon>Vibrionales</taxon>
        <taxon>Vibrionaceae</taxon>
        <taxon>Vibrio</taxon>
    </lineage>
</organism>
<keyword evidence="12" id="KW-1185">Reference proteome</keyword>
<evidence type="ECO:0000256" key="7">
    <source>
        <dbReference type="SAM" id="Coils"/>
    </source>
</evidence>
<evidence type="ECO:0000256" key="4">
    <source>
        <dbReference type="ARBA" id="ARBA00023136"/>
    </source>
</evidence>
<evidence type="ECO:0000256" key="3">
    <source>
        <dbReference type="ARBA" id="ARBA00022989"/>
    </source>
</evidence>
<keyword evidence="4 9" id="KW-0472">Membrane</keyword>
<proteinExistence type="predicted"/>
<keyword evidence="5 6" id="KW-0807">Transducer</keyword>
<dbReference type="EMBL" id="LOBP01000178">
    <property type="protein sequence ID" value="KYN82481.1"/>
    <property type="molecule type" value="Genomic_DNA"/>
</dbReference>
<dbReference type="PANTHER" id="PTHR32089:SF119">
    <property type="entry name" value="METHYL-ACCEPTING CHEMOTAXIS PROTEIN CTPL"/>
    <property type="match status" value="1"/>
</dbReference>
<evidence type="ECO:0000256" key="2">
    <source>
        <dbReference type="ARBA" id="ARBA00022692"/>
    </source>
</evidence>
<feature type="coiled-coil region" evidence="7">
    <location>
        <begin position="732"/>
        <end position="759"/>
    </location>
</feature>
<protein>
    <recommendedName>
        <fullName evidence="10">Methyl-accepting transducer domain-containing protein</fullName>
    </recommendedName>
</protein>
<accession>A0ABR5VXY2</accession>
<dbReference type="SMART" id="SM00283">
    <property type="entry name" value="MA"/>
    <property type="match status" value="1"/>
</dbReference>
<keyword evidence="3 9" id="KW-1133">Transmembrane helix</keyword>
<keyword evidence="2 9" id="KW-0812">Transmembrane</keyword>
<dbReference type="PROSITE" id="PS50111">
    <property type="entry name" value="CHEMOTAXIS_TRANSDUC_2"/>
    <property type="match status" value="1"/>
</dbReference>
<gene>
    <name evidence="11" type="ORF">ATY35_19485</name>
</gene>
<keyword evidence="7" id="KW-0175">Coiled coil</keyword>